<feature type="transmembrane region" description="Helical" evidence="1">
    <location>
        <begin position="7"/>
        <end position="23"/>
    </location>
</feature>
<dbReference type="PANTHER" id="PTHR34220">
    <property type="entry name" value="SENSOR HISTIDINE KINASE YPDA"/>
    <property type="match status" value="1"/>
</dbReference>
<keyword evidence="3" id="KW-0418">Kinase</keyword>
<keyword evidence="1" id="KW-1133">Transmembrane helix</keyword>
<evidence type="ECO:0000313" key="4">
    <source>
        <dbReference type="Proteomes" id="UP000664369"/>
    </source>
</evidence>
<keyword evidence="1" id="KW-0812">Transmembrane</keyword>
<sequence length="343" mass="39443">MEIRKKIIAFFWAFLFLTVLLQLSTSEGIPFITALLYTLSVLATLWLYFHYASRPALKRFIAQRRTALRVLLLLLACTALTLALAGQGYALVKLTMPAASARVVLNDSLPSFFGLLILSGFVSCLQYLFDKYKESLRQEKQIDVLKRKALEMELNLLRNQLSPHFTFNVLNNLHFLIHKDKNEALYLLSTYSKILRYYVYESRKKAIAFSQEVAFLHEYFNLQIKQRPAELEITFDATEPDEGFCIAPFILATFVENAFKHVQPNTASEYYVRQTHSLTPHGTMTFEISNTFSEAREADEYSGVGLKHVRETLALAYPYSHQLHLQQQNGLFAVKLELTLKKC</sequence>
<dbReference type="PANTHER" id="PTHR34220:SF7">
    <property type="entry name" value="SENSOR HISTIDINE KINASE YPDA"/>
    <property type="match status" value="1"/>
</dbReference>
<evidence type="ECO:0000259" key="2">
    <source>
        <dbReference type="Pfam" id="PF06580"/>
    </source>
</evidence>
<reference evidence="3 4" key="1">
    <citation type="submission" date="2021-03" db="EMBL/GenBank/DDBJ databases">
        <authorList>
            <person name="Kim M.K."/>
        </authorList>
    </citation>
    <scope>NUCLEOTIDE SEQUENCE [LARGE SCALE GENOMIC DNA]</scope>
    <source>
        <strain evidence="3 4">BT442</strain>
    </source>
</reference>
<name>A0ABS3QDH1_9BACT</name>
<gene>
    <name evidence="3" type="ORF">J4E00_09565</name>
</gene>
<dbReference type="EMBL" id="JAGETZ010000003">
    <property type="protein sequence ID" value="MBO2009297.1"/>
    <property type="molecule type" value="Genomic_DNA"/>
</dbReference>
<feature type="transmembrane region" description="Helical" evidence="1">
    <location>
        <begin position="112"/>
        <end position="129"/>
    </location>
</feature>
<protein>
    <submittedName>
        <fullName evidence="3">Histidine kinase</fullName>
    </submittedName>
</protein>
<dbReference type="InterPro" id="IPR050640">
    <property type="entry name" value="Bact_2-comp_sensor_kinase"/>
</dbReference>
<dbReference type="InterPro" id="IPR010559">
    <property type="entry name" value="Sig_transdc_His_kin_internal"/>
</dbReference>
<keyword evidence="3" id="KW-0808">Transferase</keyword>
<feature type="transmembrane region" description="Helical" evidence="1">
    <location>
        <begin position="70"/>
        <end position="92"/>
    </location>
</feature>
<comment type="caution">
    <text evidence="3">The sequence shown here is derived from an EMBL/GenBank/DDBJ whole genome shotgun (WGS) entry which is preliminary data.</text>
</comment>
<dbReference type="Pfam" id="PF06580">
    <property type="entry name" value="His_kinase"/>
    <property type="match status" value="1"/>
</dbReference>
<feature type="domain" description="Signal transduction histidine kinase internal region" evidence="2">
    <location>
        <begin position="152"/>
        <end position="223"/>
    </location>
</feature>
<accession>A0ABS3QDH1</accession>
<dbReference type="Proteomes" id="UP000664369">
    <property type="component" value="Unassembled WGS sequence"/>
</dbReference>
<evidence type="ECO:0000256" key="1">
    <source>
        <dbReference type="SAM" id="Phobius"/>
    </source>
</evidence>
<keyword evidence="1" id="KW-0472">Membrane</keyword>
<proteinExistence type="predicted"/>
<dbReference type="GO" id="GO:0016301">
    <property type="term" value="F:kinase activity"/>
    <property type="evidence" value="ECO:0007669"/>
    <property type="project" value="UniProtKB-KW"/>
</dbReference>
<dbReference type="RefSeq" id="WP_208174913.1">
    <property type="nucleotide sequence ID" value="NZ_JAGETZ010000003.1"/>
</dbReference>
<feature type="transmembrane region" description="Helical" evidence="1">
    <location>
        <begin position="29"/>
        <end position="49"/>
    </location>
</feature>
<organism evidence="3 4">
    <name type="scientific">Hymenobacter negativus</name>
    <dbReference type="NCBI Taxonomy" id="2795026"/>
    <lineage>
        <taxon>Bacteria</taxon>
        <taxon>Pseudomonadati</taxon>
        <taxon>Bacteroidota</taxon>
        <taxon>Cytophagia</taxon>
        <taxon>Cytophagales</taxon>
        <taxon>Hymenobacteraceae</taxon>
        <taxon>Hymenobacter</taxon>
    </lineage>
</organism>
<evidence type="ECO:0000313" key="3">
    <source>
        <dbReference type="EMBL" id="MBO2009297.1"/>
    </source>
</evidence>
<keyword evidence="4" id="KW-1185">Reference proteome</keyword>